<sequence>MKRIAVYFFYDKQGIVHDYVTYFLADFKKNVYKIITVVNGSLDEENKKKLLKYGEVLERENYGLDVGAYKEAITHIGSSLSDYDELILLNNTIMGPLYPFSETFEKMDAMSEINFWGISKMGEMQLPPHLLETAYYGYYPEHIQSHWIAIRSSLFNTDDWRKYWSDMPEITSYDMSVGRHETVFTRYFADLGYQWTVSVDTTDFYPQTVAPIYYIPHLMVKHLRCPIFKKRATFNDLQQYVEQGNGEQNPELFEFIKNQTDYPFELIASAVLPNYHYYDIYKNMANVAIMPADYAQSVKIELKVAFILHLYFEDLLDDYYAYAANMPENVDIYITTSKEELVVKLRKKFATLSNKVKVIRVNNRGRDVSALLVGMREIVASCEYDLICYAHDKKTTQLGNQTVGYSFAHKCNENIYGTKAYVSNVISLFEQDKQLGLAVAPEPNHGDFFWTVQKEWTPDPNNVENTKNLLSKLGVNVPIDGEHQVVAPLGSVFWFRPAAMKKLFDVEWQYADFPEEPLPVDGTISHAIERSYPFIAQDANFYTKTIMTDRYAAVEYLNLKFYLRQLTKQLAVFPEFDLQGTLAGKLEAINLLTTIANNNKQAVRASKVRYFLSRVKRFTVRKLKRR</sequence>
<dbReference type="EMBL" id="BLLI01000023">
    <property type="protein sequence ID" value="GFH42417.1"/>
    <property type="molecule type" value="Genomic_DNA"/>
</dbReference>
<keyword evidence="2" id="KW-1185">Reference proteome</keyword>
<dbReference type="Proteomes" id="UP000480303">
    <property type="component" value="Unassembled WGS sequence"/>
</dbReference>
<evidence type="ECO:0000313" key="2">
    <source>
        <dbReference type="Proteomes" id="UP000480303"/>
    </source>
</evidence>
<accession>A0A6A0BEZ9</accession>
<proteinExistence type="predicted"/>
<reference evidence="1 2" key="1">
    <citation type="submission" date="2020-02" db="EMBL/GenBank/DDBJ databases">
        <title>Draft genome sequence of Lactococcus sp. Hs30E4-3.</title>
        <authorList>
            <person name="Noda S."/>
            <person name="Yuki M."/>
            <person name="Ohkuma M."/>
        </authorList>
    </citation>
    <scope>NUCLEOTIDE SEQUENCE [LARGE SCALE GENOMIC DNA]</scope>
    <source>
        <strain evidence="1 2">Hs30E4-3</strain>
    </source>
</reference>
<gene>
    <name evidence="1" type="ORF">Hs30E_09680</name>
</gene>
<dbReference type="Pfam" id="PF05045">
    <property type="entry name" value="RgpF"/>
    <property type="match status" value="1"/>
</dbReference>
<protein>
    <recommendedName>
        <fullName evidence="3">Alpha-L-Rha alpha-1,3-L-rhamnosyltransferase</fullName>
    </recommendedName>
</protein>
<dbReference type="RefSeq" id="WP_172208461.1">
    <property type="nucleotide sequence ID" value="NZ_BLLI01000023.1"/>
</dbReference>
<name>A0A6A0BEZ9_9LACT</name>
<comment type="caution">
    <text evidence="1">The sequence shown here is derived from an EMBL/GenBank/DDBJ whole genome shotgun (WGS) entry which is preliminary data.</text>
</comment>
<evidence type="ECO:0000313" key="1">
    <source>
        <dbReference type="EMBL" id="GFH42417.1"/>
    </source>
</evidence>
<organism evidence="1 2">
    <name type="scientific">Pseudolactococcus hodotermopsidis</name>
    <dbReference type="NCBI Taxonomy" id="2709157"/>
    <lineage>
        <taxon>Bacteria</taxon>
        <taxon>Bacillati</taxon>
        <taxon>Bacillota</taxon>
        <taxon>Bacilli</taxon>
        <taxon>Lactobacillales</taxon>
        <taxon>Streptococcaceae</taxon>
        <taxon>Pseudolactococcus</taxon>
    </lineage>
</organism>
<evidence type="ECO:0008006" key="3">
    <source>
        <dbReference type="Google" id="ProtNLM"/>
    </source>
</evidence>
<dbReference type="AlphaFoldDB" id="A0A6A0BEZ9"/>
<dbReference type="InterPro" id="IPR007739">
    <property type="entry name" value="RgpF"/>
</dbReference>